<dbReference type="PROSITE" id="PS50280">
    <property type="entry name" value="SET"/>
    <property type="match status" value="1"/>
</dbReference>
<protein>
    <submittedName>
        <fullName evidence="12">SET and MYND domain-containing protein 4-like</fullName>
    </submittedName>
</protein>
<dbReference type="InterPro" id="IPR001214">
    <property type="entry name" value="SET_dom"/>
</dbReference>
<sequence length="612" mass="69495">MEPSLGHLGFIQLKNAIASTEMPIHYFSCPQCTDVQYCSDQCMRSAQESHHWLECGLWDGLNMLGTQAWLSLRLLLQAKSWHNAKYIAEMASSRVYENEVERTDGSSPAGCGQDGCYHGDYQAVYHLVPHAKNHSEEQLFNMTMTALLLSKCIQKKLDHSREWMQHTDTSQVSSTVTAFRELGNTEENKPTDVNESQNEESAKHLSSCCKQSKLSKDSQDCMCKREEKCACGDPSYNRLNEHDPSMVHEIAAFLLRHLQQLTCNSHAVTTIQKTEDLNSLSNMDKELKPTNSRLRNSDASVRSGTTNRSVEVDPPVNTRVDKWCDREQDTMVDTTKQARLATAVYPTASLLNHSCQPNTIASFDGAILTMRATRDIQPGEEILHCYGPHAKHMSRDERQKALQEQYFFTCTCHACTVTPVDEMETCDWSNSFACCKCSHPLMQREGKRKVGVCINPDCRHKQSLRDVLKEKERAGNLFKLSQHFLECKHIEECLGILHQCYNVQRDILYKHHKALAETQDFLAKCYSCMGDYKTAGKYLRLSIATVEKQYGQDSIELANELHKLAQVLFNGGEVQDTLVILDRAIKLLVLHYGPNHRDVQELSRMKTCLPSL</sequence>
<evidence type="ECO:0000256" key="9">
    <source>
        <dbReference type="SAM" id="MobiDB-lite"/>
    </source>
</evidence>
<dbReference type="KEGG" id="aplc:110976999"/>
<evidence type="ECO:0000256" key="6">
    <source>
        <dbReference type="ARBA" id="ARBA00022691"/>
    </source>
</evidence>
<dbReference type="SUPFAM" id="SSF144232">
    <property type="entry name" value="HIT/MYND zinc finger-like"/>
    <property type="match status" value="1"/>
</dbReference>
<dbReference type="Proteomes" id="UP000694845">
    <property type="component" value="Unplaced"/>
</dbReference>
<name>A0A8B7Y3H6_ACAPL</name>
<dbReference type="InterPro" id="IPR044421">
    <property type="entry name" value="SMYD4_SET"/>
</dbReference>
<dbReference type="GO" id="GO:0005737">
    <property type="term" value="C:cytoplasm"/>
    <property type="evidence" value="ECO:0007669"/>
    <property type="project" value="UniProtKB-SubCell"/>
</dbReference>
<dbReference type="InterPro" id="IPR046341">
    <property type="entry name" value="SET_dom_sf"/>
</dbReference>
<gene>
    <name evidence="12" type="primary">LOC110976999</name>
</gene>
<dbReference type="GO" id="GO:0008168">
    <property type="term" value="F:methyltransferase activity"/>
    <property type="evidence" value="ECO:0007669"/>
    <property type="project" value="UniProtKB-KW"/>
</dbReference>
<dbReference type="OrthoDB" id="62495at2759"/>
<dbReference type="PANTHER" id="PTHR46165:SF2">
    <property type="entry name" value="SET AND MYND DOMAIN-CONTAINING PROTEIN 4"/>
    <property type="match status" value="1"/>
</dbReference>
<dbReference type="GO" id="GO:0042826">
    <property type="term" value="F:histone deacetylase binding"/>
    <property type="evidence" value="ECO:0007669"/>
    <property type="project" value="TreeGrafter"/>
</dbReference>
<dbReference type="CDD" id="cd10536">
    <property type="entry name" value="SET_SMYD4"/>
    <property type="match status" value="1"/>
</dbReference>
<evidence type="ECO:0000256" key="3">
    <source>
        <dbReference type="ARBA" id="ARBA00022490"/>
    </source>
</evidence>
<feature type="region of interest" description="Disordered" evidence="9">
    <location>
        <begin position="287"/>
        <end position="314"/>
    </location>
</feature>
<dbReference type="InterPro" id="IPR052097">
    <property type="entry name" value="SET-MYND_domain_protein"/>
</dbReference>
<dbReference type="GO" id="GO:0032259">
    <property type="term" value="P:methylation"/>
    <property type="evidence" value="ECO:0007669"/>
    <property type="project" value="UniProtKB-KW"/>
</dbReference>
<reference evidence="12" key="1">
    <citation type="submission" date="2025-08" db="UniProtKB">
        <authorList>
            <consortium name="RefSeq"/>
        </authorList>
    </citation>
    <scope>IDENTIFICATION</scope>
</reference>
<dbReference type="GO" id="GO:0005634">
    <property type="term" value="C:nucleus"/>
    <property type="evidence" value="ECO:0007669"/>
    <property type="project" value="UniProtKB-SubCell"/>
</dbReference>
<evidence type="ECO:0000256" key="5">
    <source>
        <dbReference type="ARBA" id="ARBA00022679"/>
    </source>
</evidence>
<keyword evidence="4" id="KW-0489">Methyltransferase</keyword>
<accession>A0A8B7Y3H6</accession>
<keyword evidence="7" id="KW-0539">Nucleus</keyword>
<evidence type="ECO:0000259" key="10">
    <source>
        <dbReference type="PROSITE" id="PS50280"/>
    </source>
</evidence>
<keyword evidence="5" id="KW-0808">Transferase</keyword>
<dbReference type="AlphaFoldDB" id="A0A8B7Y3H6"/>
<dbReference type="InterPro" id="IPR011990">
    <property type="entry name" value="TPR-like_helical_dom_sf"/>
</dbReference>
<keyword evidence="6" id="KW-0949">S-adenosyl-L-methionine</keyword>
<comment type="catalytic activity">
    <reaction evidence="8">
        <text>L-lysyl-[protein] + S-adenosyl-L-methionine = N(6)-methyl-L-lysyl-[protein] + S-adenosyl-L-homocysteine + H(+)</text>
        <dbReference type="Rhea" id="RHEA:51736"/>
        <dbReference type="Rhea" id="RHEA-COMP:9752"/>
        <dbReference type="Rhea" id="RHEA-COMP:13053"/>
        <dbReference type="ChEBI" id="CHEBI:15378"/>
        <dbReference type="ChEBI" id="CHEBI:29969"/>
        <dbReference type="ChEBI" id="CHEBI:57856"/>
        <dbReference type="ChEBI" id="CHEBI:59789"/>
        <dbReference type="ChEBI" id="CHEBI:61929"/>
    </reaction>
</comment>
<evidence type="ECO:0000256" key="7">
    <source>
        <dbReference type="ARBA" id="ARBA00023242"/>
    </source>
</evidence>
<comment type="subcellular location">
    <subcellularLocation>
        <location evidence="2">Cytoplasm</location>
    </subcellularLocation>
    <subcellularLocation>
        <location evidence="1">Nucleus</location>
    </subcellularLocation>
</comment>
<feature type="domain" description="SET" evidence="10">
    <location>
        <begin position="189"/>
        <end position="387"/>
    </location>
</feature>
<dbReference type="PANTHER" id="PTHR46165">
    <property type="entry name" value="SET AND MYND DOMAIN-CONTAINING PROTEIN 4"/>
    <property type="match status" value="1"/>
</dbReference>
<dbReference type="RefSeq" id="XP_022086446.1">
    <property type="nucleotide sequence ID" value="XM_022230754.1"/>
</dbReference>
<dbReference type="Gene3D" id="2.170.270.10">
    <property type="entry name" value="SET domain"/>
    <property type="match status" value="1"/>
</dbReference>
<keyword evidence="11" id="KW-1185">Reference proteome</keyword>
<evidence type="ECO:0000313" key="11">
    <source>
        <dbReference type="Proteomes" id="UP000694845"/>
    </source>
</evidence>
<evidence type="ECO:0000256" key="2">
    <source>
        <dbReference type="ARBA" id="ARBA00004496"/>
    </source>
</evidence>
<dbReference type="GeneID" id="110976999"/>
<feature type="compositionally biased region" description="Polar residues" evidence="9">
    <location>
        <begin position="289"/>
        <end position="309"/>
    </location>
</feature>
<keyword evidence="3" id="KW-0963">Cytoplasm</keyword>
<proteinExistence type="predicted"/>
<organism evidence="11 12">
    <name type="scientific">Acanthaster planci</name>
    <name type="common">Crown-of-thorns starfish</name>
    <dbReference type="NCBI Taxonomy" id="133434"/>
    <lineage>
        <taxon>Eukaryota</taxon>
        <taxon>Metazoa</taxon>
        <taxon>Echinodermata</taxon>
        <taxon>Eleutherozoa</taxon>
        <taxon>Asterozoa</taxon>
        <taxon>Asteroidea</taxon>
        <taxon>Valvatacea</taxon>
        <taxon>Valvatida</taxon>
        <taxon>Acanthasteridae</taxon>
        <taxon>Acanthaster</taxon>
    </lineage>
</organism>
<evidence type="ECO:0000256" key="4">
    <source>
        <dbReference type="ARBA" id="ARBA00022603"/>
    </source>
</evidence>
<evidence type="ECO:0000313" key="12">
    <source>
        <dbReference type="RefSeq" id="XP_022086446.1"/>
    </source>
</evidence>
<evidence type="ECO:0000256" key="1">
    <source>
        <dbReference type="ARBA" id="ARBA00004123"/>
    </source>
</evidence>
<evidence type="ECO:0000256" key="8">
    <source>
        <dbReference type="ARBA" id="ARBA00048985"/>
    </source>
</evidence>
<dbReference type="Gene3D" id="1.25.40.10">
    <property type="entry name" value="Tetratricopeptide repeat domain"/>
    <property type="match status" value="1"/>
</dbReference>
<dbReference type="Pfam" id="PF00856">
    <property type="entry name" value="SET"/>
    <property type="match status" value="1"/>
</dbReference>
<dbReference type="SUPFAM" id="SSF48452">
    <property type="entry name" value="TPR-like"/>
    <property type="match status" value="1"/>
</dbReference>
<dbReference type="SUPFAM" id="SSF82199">
    <property type="entry name" value="SET domain"/>
    <property type="match status" value="1"/>
</dbReference>